<dbReference type="InterPro" id="IPR036206">
    <property type="entry name" value="ThiamineP_synth_sf"/>
</dbReference>
<keyword evidence="2 9" id="KW-0808">Transferase</keyword>
<dbReference type="CDD" id="cd00564">
    <property type="entry name" value="TMP_TenI"/>
    <property type="match status" value="1"/>
</dbReference>
<dbReference type="PANTHER" id="PTHR20857:SF15">
    <property type="entry name" value="THIAMINE-PHOSPHATE SYNTHASE"/>
    <property type="match status" value="1"/>
</dbReference>
<feature type="domain" description="Thiamine phosphate synthase/TenI" evidence="12">
    <location>
        <begin position="10"/>
        <end position="190"/>
    </location>
</feature>
<evidence type="ECO:0000313" key="13">
    <source>
        <dbReference type="EMBL" id="HIZ65436.1"/>
    </source>
</evidence>
<evidence type="ECO:0000256" key="5">
    <source>
        <dbReference type="ARBA" id="ARBA00022977"/>
    </source>
</evidence>
<feature type="binding site" evidence="9">
    <location>
        <begin position="187"/>
        <end position="188"/>
    </location>
    <ligand>
        <name>2-[(2R,5Z)-2-carboxy-4-methylthiazol-5(2H)-ylidene]ethyl phosphate</name>
        <dbReference type="ChEBI" id="CHEBI:62899"/>
    </ligand>
</feature>
<dbReference type="GO" id="GO:0009228">
    <property type="term" value="P:thiamine biosynthetic process"/>
    <property type="evidence" value="ECO:0007669"/>
    <property type="project" value="UniProtKB-KW"/>
</dbReference>
<evidence type="ECO:0000256" key="4">
    <source>
        <dbReference type="ARBA" id="ARBA00022842"/>
    </source>
</evidence>
<dbReference type="InterPro" id="IPR034291">
    <property type="entry name" value="TMP_synthase"/>
</dbReference>
<dbReference type="Proteomes" id="UP000824056">
    <property type="component" value="Unassembled WGS sequence"/>
</dbReference>
<comment type="catalytic activity">
    <reaction evidence="7 9 10">
        <text>2-(2-carboxy-4-methylthiazol-5-yl)ethyl phosphate + 4-amino-2-methyl-5-(diphosphooxymethyl)pyrimidine + 2 H(+) = thiamine phosphate + CO2 + diphosphate</text>
        <dbReference type="Rhea" id="RHEA:47848"/>
        <dbReference type="ChEBI" id="CHEBI:15378"/>
        <dbReference type="ChEBI" id="CHEBI:16526"/>
        <dbReference type="ChEBI" id="CHEBI:33019"/>
        <dbReference type="ChEBI" id="CHEBI:37575"/>
        <dbReference type="ChEBI" id="CHEBI:57841"/>
        <dbReference type="ChEBI" id="CHEBI:62890"/>
        <dbReference type="EC" id="2.5.1.3"/>
    </reaction>
</comment>
<reference evidence="13" key="1">
    <citation type="journal article" date="2021" name="PeerJ">
        <title>Extensive microbial diversity within the chicken gut microbiome revealed by metagenomics and culture.</title>
        <authorList>
            <person name="Gilroy R."/>
            <person name="Ravi A."/>
            <person name="Getino M."/>
            <person name="Pursley I."/>
            <person name="Horton D.L."/>
            <person name="Alikhan N.F."/>
            <person name="Baker D."/>
            <person name="Gharbi K."/>
            <person name="Hall N."/>
            <person name="Watson M."/>
            <person name="Adriaenssens E.M."/>
            <person name="Foster-Nyarko E."/>
            <person name="Jarju S."/>
            <person name="Secka A."/>
            <person name="Antonio M."/>
            <person name="Oren A."/>
            <person name="Chaudhuri R.R."/>
            <person name="La Ragione R."/>
            <person name="Hildebrand F."/>
            <person name="Pallen M.J."/>
        </authorList>
    </citation>
    <scope>NUCLEOTIDE SEQUENCE</scope>
    <source>
        <strain evidence="13">1068</strain>
    </source>
</reference>
<keyword evidence="3 9" id="KW-0479">Metal-binding</keyword>
<comment type="similarity">
    <text evidence="9 10">Belongs to the thiamine-phosphate synthase family.</text>
</comment>
<comment type="function">
    <text evidence="9">Condenses 4-methyl-5-(beta-hydroxyethyl)thiazole monophosphate (THZ-P) and 2-methyl-4-amino-5-hydroxymethyl pyrimidine pyrophosphate (HMP-PP) to form thiamine monophosphate (TMP).</text>
</comment>
<protein>
    <recommendedName>
        <fullName evidence="9">Thiamine-phosphate synthase</fullName>
        <shortName evidence="9">TP synthase</shortName>
        <shortName evidence="9">TPS</shortName>
        <ecNumber evidence="9">2.5.1.3</ecNumber>
    </recommendedName>
    <alternativeName>
        <fullName evidence="9">Thiamine-phosphate pyrophosphorylase</fullName>
        <shortName evidence="9">TMP pyrophosphorylase</shortName>
        <shortName evidence="9">TMP-PPase</shortName>
    </alternativeName>
</protein>
<dbReference type="GO" id="GO:0004789">
    <property type="term" value="F:thiamine-phosphate diphosphorylase activity"/>
    <property type="evidence" value="ECO:0007669"/>
    <property type="project" value="UniProtKB-UniRule"/>
</dbReference>
<evidence type="ECO:0000313" key="14">
    <source>
        <dbReference type="Proteomes" id="UP000824056"/>
    </source>
</evidence>
<dbReference type="SUPFAM" id="SSF51391">
    <property type="entry name" value="Thiamin phosphate synthase"/>
    <property type="match status" value="1"/>
</dbReference>
<evidence type="ECO:0000256" key="2">
    <source>
        <dbReference type="ARBA" id="ARBA00022679"/>
    </source>
</evidence>
<evidence type="ECO:0000259" key="12">
    <source>
        <dbReference type="Pfam" id="PF02581"/>
    </source>
</evidence>
<evidence type="ECO:0000256" key="9">
    <source>
        <dbReference type="HAMAP-Rule" id="MF_00097"/>
    </source>
</evidence>
<dbReference type="Pfam" id="PF02581">
    <property type="entry name" value="TMP-TENI"/>
    <property type="match status" value="1"/>
</dbReference>
<evidence type="ECO:0000256" key="1">
    <source>
        <dbReference type="ARBA" id="ARBA00005165"/>
    </source>
</evidence>
<dbReference type="EC" id="2.5.1.3" evidence="9"/>
<gene>
    <name evidence="9 13" type="primary">thiE</name>
    <name evidence="13" type="ORF">H9809_05995</name>
</gene>
<feature type="binding site" evidence="9">
    <location>
        <position position="140"/>
    </location>
    <ligand>
        <name>4-amino-2-methyl-5-(diphosphooxymethyl)pyrimidine</name>
        <dbReference type="ChEBI" id="CHEBI:57841"/>
    </ligand>
</feature>
<dbReference type="Gene3D" id="3.20.20.70">
    <property type="entry name" value="Aldolase class I"/>
    <property type="match status" value="1"/>
</dbReference>
<dbReference type="AlphaFoldDB" id="A0A9D2JS90"/>
<feature type="binding site" evidence="9">
    <location>
        <begin position="40"/>
        <end position="44"/>
    </location>
    <ligand>
        <name>4-amino-2-methyl-5-(diphosphooxymethyl)pyrimidine</name>
        <dbReference type="ChEBI" id="CHEBI:57841"/>
    </ligand>
</feature>
<evidence type="ECO:0000256" key="6">
    <source>
        <dbReference type="ARBA" id="ARBA00047334"/>
    </source>
</evidence>
<reference evidence="13" key="2">
    <citation type="submission" date="2021-04" db="EMBL/GenBank/DDBJ databases">
        <authorList>
            <person name="Gilroy R."/>
        </authorList>
    </citation>
    <scope>NUCLEOTIDE SEQUENCE</scope>
    <source>
        <strain evidence="13">1068</strain>
    </source>
</reference>
<comment type="caution">
    <text evidence="13">The sequence shown here is derived from an EMBL/GenBank/DDBJ whole genome shotgun (WGS) entry which is preliminary data.</text>
</comment>
<dbReference type="NCBIfam" id="TIGR00693">
    <property type="entry name" value="thiE"/>
    <property type="match status" value="1"/>
</dbReference>
<dbReference type="InterPro" id="IPR022998">
    <property type="entry name" value="ThiamineP_synth_TenI"/>
</dbReference>
<dbReference type="GO" id="GO:0000287">
    <property type="term" value="F:magnesium ion binding"/>
    <property type="evidence" value="ECO:0007669"/>
    <property type="project" value="UniProtKB-UniRule"/>
</dbReference>
<organism evidence="13 14">
    <name type="scientific">Candidatus Blautia pullicola</name>
    <dbReference type="NCBI Taxonomy" id="2838498"/>
    <lineage>
        <taxon>Bacteria</taxon>
        <taxon>Bacillati</taxon>
        <taxon>Bacillota</taxon>
        <taxon>Clostridia</taxon>
        <taxon>Lachnospirales</taxon>
        <taxon>Lachnospiraceae</taxon>
        <taxon>Blautia</taxon>
    </lineage>
</organism>
<dbReference type="HAMAP" id="MF_00097">
    <property type="entry name" value="TMP_synthase"/>
    <property type="match status" value="1"/>
</dbReference>
<comment type="pathway">
    <text evidence="1 9 11">Cofactor biosynthesis; thiamine diphosphate biosynthesis; thiamine phosphate from 4-amino-2-methyl-5-diphosphomethylpyrimidine and 4-methyl-5-(2-phosphoethyl)-thiazole: step 1/1.</text>
</comment>
<dbReference type="EMBL" id="DXBG01000143">
    <property type="protein sequence ID" value="HIZ65436.1"/>
    <property type="molecule type" value="Genomic_DNA"/>
</dbReference>
<evidence type="ECO:0000256" key="8">
    <source>
        <dbReference type="ARBA" id="ARBA00047883"/>
    </source>
</evidence>
<accession>A0A9D2JS90</accession>
<feature type="binding site" evidence="9">
    <location>
        <begin position="137"/>
        <end position="139"/>
    </location>
    <ligand>
        <name>2-[(2R,5Z)-2-carboxy-4-methylthiazol-5(2H)-ylidene]ethyl phosphate</name>
        <dbReference type="ChEBI" id="CHEBI:62899"/>
    </ligand>
</feature>
<proteinExistence type="inferred from homology"/>
<name>A0A9D2JS90_9FIRM</name>
<comment type="catalytic activity">
    <reaction evidence="6 9 10">
        <text>4-methyl-5-(2-phosphooxyethyl)-thiazole + 4-amino-2-methyl-5-(diphosphooxymethyl)pyrimidine + H(+) = thiamine phosphate + diphosphate</text>
        <dbReference type="Rhea" id="RHEA:22328"/>
        <dbReference type="ChEBI" id="CHEBI:15378"/>
        <dbReference type="ChEBI" id="CHEBI:33019"/>
        <dbReference type="ChEBI" id="CHEBI:37575"/>
        <dbReference type="ChEBI" id="CHEBI:57841"/>
        <dbReference type="ChEBI" id="CHEBI:58296"/>
        <dbReference type="EC" id="2.5.1.3"/>
    </reaction>
</comment>
<dbReference type="GO" id="GO:0009229">
    <property type="term" value="P:thiamine diphosphate biosynthetic process"/>
    <property type="evidence" value="ECO:0007669"/>
    <property type="project" value="UniProtKB-UniRule"/>
</dbReference>
<comment type="cofactor">
    <cofactor evidence="9">
        <name>Mg(2+)</name>
        <dbReference type="ChEBI" id="CHEBI:18420"/>
    </cofactor>
    <text evidence="9">Binds 1 Mg(2+) ion per subunit.</text>
</comment>
<dbReference type="InterPro" id="IPR013785">
    <property type="entry name" value="Aldolase_TIM"/>
</dbReference>
<feature type="binding site" evidence="9">
    <location>
        <position position="167"/>
    </location>
    <ligand>
        <name>2-[(2R,5Z)-2-carboxy-4-methylthiazol-5(2H)-ylidene]ethyl phosphate</name>
        <dbReference type="ChEBI" id="CHEBI:62899"/>
    </ligand>
</feature>
<feature type="binding site" evidence="9">
    <location>
        <position position="111"/>
    </location>
    <ligand>
        <name>4-amino-2-methyl-5-(diphosphooxymethyl)pyrimidine</name>
        <dbReference type="ChEBI" id="CHEBI:57841"/>
    </ligand>
</feature>
<sequence length="214" mass="23035">MNCTRESMLLYAVTDRTWTGDRTLEQQVEEALKGGVTFLQLREKRLGQEEFLEEARRIKDLAAFYHVPFVINDNVDIAAAIDADGVHVGQEDMEAGQVRKKLGPSKIIGVSAHTVEEALRAEKMGADYLGVGAVFSTSTKGDAKVLRREELKAICQAVSIPVVAIGGIKEENLGELKGSGVSGVAVVSGIFGAKDITGACKRLLDKSREMTGGK</sequence>
<dbReference type="PANTHER" id="PTHR20857">
    <property type="entry name" value="THIAMINE-PHOSPHATE PYROPHOSPHORYLASE"/>
    <property type="match status" value="1"/>
</dbReference>
<dbReference type="GO" id="GO:0005737">
    <property type="term" value="C:cytoplasm"/>
    <property type="evidence" value="ECO:0007669"/>
    <property type="project" value="TreeGrafter"/>
</dbReference>
<comment type="catalytic activity">
    <reaction evidence="8 9 10">
        <text>2-[(2R,5Z)-2-carboxy-4-methylthiazol-5(2H)-ylidene]ethyl phosphate + 4-amino-2-methyl-5-(diphosphooxymethyl)pyrimidine + 2 H(+) = thiamine phosphate + CO2 + diphosphate</text>
        <dbReference type="Rhea" id="RHEA:47844"/>
        <dbReference type="ChEBI" id="CHEBI:15378"/>
        <dbReference type="ChEBI" id="CHEBI:16526"/>
        <dbReference type="ChEBI" id="CHEBI:33019"/>
        <dbReference type="ChEBI" id="CHEBI:37575"/>
        <dbReference type="ChEBI" id="CHEBI:57841"/>
        <dbReference type="ChEBI" id="CHEBI:62899"/>
        <dbReference type="EC" id="2.5.1.3"/>
    </reaction>
</comment>
<dbReference type="FunFam" id="3.20.20.70:FF:000096">
    <property type="entry name" value="Thiamine-phosphate synthase"/>
    <property type="match status" value="1"/>
</dbReference>
<evidence type="ECO:0000256" key="7">
    <source>
        <dbReference type="ARBA" id="ARBA00047851"/>
    </source>
</evidence>
<feature type="binding site" evidence="9">
    <location>
        <position position="72"/>
    </location>
    <ligand>
        <name>4-amino-2-methyl-5-(diphosphooxymethyl)pyrimidine</name>
        <dbReference type="ChEBI" id="CHEBI:57841"/>
    </ligand>
</feature>
<keyword evidence="5 9" id="KW-0784">Thiamine biosynthesis</keyword>
<evidence type="ECO:0000256" key="11">
    <source>
        <dbReference type="RuleBase" id="RU004253"/>
    </source>
</evidence>
<keyword evidence="4 9" id="KW-0460">Magnesium</keyword>
<evidence type="ECO:0000256" key="3">
    <source>
        <dbReference type="ARBA" id="ARBA00022723"/>
    </source>
</evidence>
<evidence type="ECO:0000256" key="10">
    <source>
        <dbReference type="RuleBase" id="RU003826"/>
    </source>
</evidence>
<feature type="binding site" evidence="9">
    <location>
        <position position="73"/>
    </location>
    <ligand>
        <name>Mg(2+)</name>
        <dbReference type="ChEBI" id="CHEBI:18420"/>
    </ligand>
</feature>
<feature type="binding site" evidence="9">
    <location>
        <position position="92"/>
    </location>
    <ligand>
        <name>Mg(2+)</name>
        <dbReference type="ChEBI" id="CHEBI:18420"/>
    </ligand>
</feature>